<reference evidence="1 2" key="1">
    <citation type="submission" date="2022-05" db="EMBL/GenBank/DDBJ databases">
        <title>Novel Pseudomonas spp. Isolated from a Rainbow Trout Aquaculture Facility.</title>
        <authorList>
            <person name="Testerman T."/>
            <person name="Graf J."/>
        </authorList>
    </citation>
    <scope>NUCLEOTIDE SEQUENCE [LARGE SCALE GENOMIC DNA]</scope>
    <source>
        <strain evidence="1 2">ID681</strain>
    </source>
</reference>
<sequence>MTDLLCLNSIRGKSGKDTLIGLLESEGRKVFRVAFADVLKEMCAQVLAGGPGAIAAAFQSDMHKSKKDHAQSSLSALNIARTSYSYWLLKNVLTTETEARAPRSLRWHLQTFGTQYHREYLGKPDIWFDLGMKEVRQGLEDSSYDHVVVTDMRMPNEYKGLLYVPQVKTIRIVRDWFIPGVDDQPYHISDIALMAHPFDALVVNRLGEPWAMLDQLKEQGVIK</sequence>
<accession>A0ABT5NMD1</accession>
<dbReference type="RefSeq" id="WP_273911862.1">
    <property type="nucleotide sequence ID" value="NZ_JAMDGX010000046.1"/>
</dbReference>
<dbReference type="Proteomes" id="UP001148203">
    <property type="component" value="Unassembled WGS sequence"/>
</dbReference>
<gene>
    <name evidence="1" type="ORF">M5G11_01615</name>
</gene>
<evidence type="ECO:0008006" key="3">
    <source>
        <dbReference type="Google" id="ProtNLM"/>
    </source>
</evidence>
<comment type="caution">
    <text evidence="1">The sequence shown here is derived from an EMBL/GenBank/DDBJ whole genome shotgun (WGS) entry which is preliminary data.</text>
</comment>
<protein>
    <recommendedName>
        <fullName evidence="3">Deoxynucleotide monophosphate kinase</fullName>
    </recommendedName>
</protein>
<keyword evidence="2" id="KW-1185">Reference proteome</keyword>
<organism evidence="1 2">
    <name type="scientific">Pseudomonas fontis</name>
    <dbReference type="NCBI Taxonomy" id="2942633"/>
    <lineage>
        <taxon>Bacteria</taxon>
        <taxon>Pseudomonadati</taxon>
        <taxon>Pseudomonadota</taxon>
        <taxon>Gammaproteobacteria</taxon>
        <taxon>Pseudomonadales</taxon>
        <taxon>Pseudomonadaceae</taxon>
        <taxon>Pseudomonas</taxon>
    </lineage>
</organism>
<proteinExistence type="predicted"/>
<name>A0ABT5NMD1_9PSED</name>
<evidence type="ECO:0000313" key="2">
    <source>
        <dbReference type="Proteomes" id="UP001148203"/>
    </source>
</evidence>
<evidence type="ECO:0000313" key="1">
    <source>
        <dbReference type="EMBL" id="MDD0989232.1"/>
    </source>
</evidence>
<dbReference type="EMBL" id="JAMDGY010000007">
    <property type="protein sequence ID" value="MDD0989232.1"/>
    <property type="molecule type" value="Genomic_DNA"/>
</dbReference>
<dbReference type="InterPro" id="IPR027417">
    <property type="entry name" value="P-loop_NTPase"/>
</dbReference>
<dbReference type="Gene3D" id="3.40.50.300">
    <property type="entry name" value="P-loop containing nucleotide triphosphate hydrolases"/>
    <property type="match status" value="1"/>
</dbReference>